<dbReference type="PANTHER" id="PTHR12847:SF9">
    <property type="entry name" value="NECAP-LIKE PROTEIN CG9132"/>
    <property type="match status" value="1"/>
</dbReference>
<evidence type="ECO:0000259" key="2">
    <source>
        <dbReference type="Pfam" id="PF07933"/>
    </source>
</evidence>
<sequence>MDVVTDPATGRPLPPETIQRVLFIVPKVHIYNIPPLASTKGYSAASWTANNNERLIFTARLRILETALPPEQQLPSSSALPAGVAPGGERITITILLEDPSSGALFAAAPYAHPAAVAQAIDSSRFFAVRVVGDGGRKATLGVGFEERSDAFDFSIALQDARRVLGLEEQPAGAGASSGGASSGGRRGAGAAQEKEAEKRDFRLKEGETITVNIGDRGRRSGSGSLGAGAADSSSVEDANTALFSIKPPPSSSASEGGNAPFLPPPPSASEVRAERRRGRREEQPAQSQPTQPRPTQPQPTQLQPSASDLGFDDGEFGEFQ</sequence>
<reference evidence="3" key="1">
    <citation type="journal article" date="2020" name="Stud. Mycol.">
        <title>101 Dothideomycetes genomes: a test case for predicting lifestyles and emergence of pathogens.</title>
        <authorList>
            <person name="Haridas S."/>
            <person name="Albert R."/>
            <person name="Binder M."/>
            <person name="Bloem J."/>
            <person name="Labutti K."/>
            <person name="Salamov A."/>
            <person name="Andreopoulos B."/>
            <person name="Baker S."/>
            <person name="Barry K."/>
            <person name="Bills G."/>
            <person name="Bluhm B."/>
            <person name="Cannon C."/>
            <person name="Castanera R."/>
            <person name="Culley D."/>
            <person name="Daum C."/>
            <person name="Ezra D."/>
            <person name="Gonzalez J."/>
            <person name="Henrissat B."/>
            <person name="Kuo A."/>
            <person name="Liang C."/>
            <person name="Lipzen A."/>
            <person name="Lutzoni F."/>
            <person name="Magnuson J."/>
            <person name="Mondo S."/>
            <person name="Nolan M."/>
            <person name="Ohm R."/>
            <person name="Pangilinan J."/>
            <person name="Park H.-J."/>
            <person name="Ramirez L."/>
            <person name="Alfaro M."/>
            <person name="Sun H."/>
            <person name="Tritt A."/>
            <person name="Yoshinaga Y."/>
            <person name="Zwiers L.-H."/>
            <person name="Turgeon B."/>
            <person name="Goodwin S."/>
            <person name="Spatafora J."/>
            <person name="Crous P."/>
            <person name="Grigoriev I."/>
        </authorList>
    </citation>
    <scope>NUCLEOTIDE SEQUENCE</scope>
    <source>
        <strain evidence="3">ATCC 16933</strain>
    </source>
</reference>
<evidence type="ECO:0000313" key="4">
    <source>
        <dbReference type="Proteomes" id="UP000799766"/>
    </source>
</evidence>
<dbReference type="Pfam" id="PF07933">
    <property type="entry name" value="DUF1681"/>
    <property type="match status" value="1"/>
</dbReference>
<protein>
    <recommendedName>
        <fullName evidence="2">NECAP PHear domain-containing protein</fullName>
    </recommendedName>
</protein>
<accession>A0A6A6P504</accession>
<feature type="compositionally biased region" description="Gly residues" evidence="1">
    <location>
        <begin position="176"/>
        <end position="188"/>
    </location>
</feature>
<dbReference type="GO" id="GO:0030125">
    <property type="term" value="C:clathrin vesicle coat"/>
    <property type="evidence" value="ECO:0007669"/>
    <property type="project" value="TreeGrafter"/>
</dbReference>
<dbReference type="FunFam" id="2.30.29.30:FF:000465">
    <property type="entry name" value="Adaptin ear-binding coat-associated protein 2"/>
    <property type="match status" value="1"/>
</dbReference>
<dbReference type="OrthoDB" id="10265489at2759"/>
<dbReference type="Proteomes" id="UP000799766">
    <property type="component" value="Unassembled WGS sequence"/>
</dbReference>
<dbReference type="PANTHER" id="PTHR12847">
    <property type="entry name" value="ATP-BINDING CASSETTE ABC TRANSPORTER-RELATED"/>
    <property type="match status" value="1"/>
</dbReference>
<keyword evidence="4" id="KW-1185">Reference proteome</keyword>
<evidence type="ECO:0000256" key="1">
    <source>
        <dbReference type="SAM" id="MobiDB-lite"/>
    </source>
</evidence>
<dbReference type="EMBL" id="MU001676">
    <property type="protein sequence ID" value="KAF2459085.1"/>
    <property type="molecule type" value="Genomic_DNA"/>
</dbReference>
<dbReference type="GO" id="GO:0006897">
    <property type="term" value="P:endocytosis"/>
    <property type="evidence" value="ECO:0007669"/>
    <property type="project" value="InterPro"/>
</dbReference>
<feature type="domain" description="NECAP PHear" evidence="2">
    <location>
        <begin position="18"/>
        <end position="215"/>
    </location>
</feature>
<gene>
    <name evidence="3" type="ORF">BDY21DRAFT_282934</name>
</gene>
<evidence type="ECO:0000313" key="3">
    <source>
        <dbReference type="EMBL" id="KAF2459085.1"/>
    </source>
</evidence>
<feature type="compositionally biased region" description="Acidic residues" evidence="1">
    <location>
        <begin position="311"/>
        <end position="321"/>
    </location>
</feature>
<proteinExistence type="predicted"/>
<feature type="region of interest" description="Disordered" evidence="1">
    <location>
        <begin position="170"/>
        <end position="321"/>
    </location>
</feature>
<dbReference type="AlphaFoldDB" id="A0A6A6P504"/>
<dbReference type="Gene3D" id="2.30.29.30">
    <property type="entry name" value="Pleckstrin-homology domain (PH domain)/Phosphotyrosine-binding domain (PTB)"/>
    <property type="match status" value="1"/>
</dbReference>
<dbReference type="InterPro" id="IPR011993">
    <property type="entry name" value="PH-like_dom_sf"/>
</dbReference>
<dbReference type="SUPFAM" id="SSF50729">
    <property type="entry name" value="PH domain-like"/>
    <property type="match status" value="1"/>
</dbReference>
<feature type="compositionally biased region" description="Basic and acidic residues" evidence="1">
    <location>
        <begin position="193"/>
        <end position="208"/>
    </location>
</feature>
<feature type="compositionally biased region" description="Low complexity" evidence="1">
    <location>
        <begin position="299"/>
        <end position="308"/>
    </location>
</feature>
<dbReference type="InterPro" id="IPR012466">
    <property type="entry name" value="NECAP_PHear"/>
</dbReference>
<organism evidence="3 4">
    <name type="scientific">Lineolata rhizophorae</name>
    <dbReference type="NCBI Taxonomy" id="578093"/>
    <lineage>
        <taxon>Eukaryota</taxon>
        <taxon>Fungi</taxon>
        <taxon>Dikarya</taxon>
        <taxon>Ascomycota</taxon>
        <taxon>Pezizomycotina</taxon>
        <taxon>Dothideomycetes</taxon>
        <taxon>Dothideomycetes incertae sedis</taxon>
        <taxon>Lineolatales</taxon>
        <taxon>Lineolataceae</taxon>
        <taxon>Lineolata</taxon>
    </lineage>
</organism>
<name>A0A6A6P504_9PEZI</name>